<gene>
    <name evidence="10" type="ORF">SAMN05878282_107238</name>
</gene>
<dbReference type="GO" id="GO:0050660">
    <property type="term" value="F:flavin adenine dinucleotide binding"/>
    <property type="evidence" value="ECO:0007669"/>
    <property type="project" value="InterPro"/>
</dbReference>
<feature type="region of interest" description="Disordered" evidence="7">
    <location>
        <begin position="35"/>
        <end position="61"/>
    </location>
</feature>
<keyword evidence="8" id="KW-0472">Membrane</keyword>
<evidence type="ECO:0000256" key="8">
    <source>
        <dbReference type="SAM" id="Phobius"/>
    </source>
</evidence>
<dbReference type="Gene3D" id="3.30.465.10">
    <property type="match status" value="1"/>
</dbReference>
<dbReference type="InterPro" id="IPR036318">
    <property type="entry name" value="FAD-bd_PCMH-like_sf"/>
</dbReference>
<accession>A0A1N6VCA1</accession>
<dbReference type="InterPro" id="IPR044751">
    <property type="entry name" value="Ion_transp-like_CBS"/>
</dbReference>
<dbReference type="InterPro" id="IPR016169">
    <property type="entry name" value="FAD-bd_PCMH_sub2"/>
</dbReference>
<keyword evidence="4" id="KW-0677">Repeat</keyword>
<feature type="domain" description="CBS" evidence="9">
    <location>
        <begin position="149"/>
        <end position="209"/>
    </location>
</feature>
<dbReference type="InterPro" id="IPR046342">
    <property type="entry name" value="CBS_dom_sf"/>
</dbReference>
<proteinExistence type="inferred from homology"/>
<dbReference type="PANTHER" id="PTHR22777:SF32">
    <property type="entry name" value="UPF0053 INNER MEMBRANE PROTEIN YFJD"/>
    <property type="match status" value="1"/>
</dbReference>
<evidence type="ECO:0000313" key="11">
    <source>
        <dbReference type="Proteomes" id="UP000185841"/>
    </source>
</evidence>
<organism evidence="10 11">
    <name type="scientific">Aquipseudomonas alcaligenes</name>
    <name type="common">Pseudomonas alcaligenes</name>
    <dbReference type="NCBI Taxonomy" id="43263"/>
    <lineage>
        <taxon>Bacteria</taxon>
        <taxon>Pseudomonadati</taxon>
        <taxon>Pseudomonadota</taxon>
        <taxon>Gammaproteobacteria</taxon>
        <taxon>Pseudomonadales</taxon>
        <taxon>Pseudomonadaceae</taxon>
        <taxon>Aquipseudomonas</taxon>
    </lineage>
</organism>
<feature type="transmembrane region" description="Helical" evidence="8">
    <location>
        <begin position="6"/>
        <end position="23"/>
    </location>
</feature>
<dbReference type="AlphaFoldDB" id="A0A1N6VCA1"/>
<evidence type="ECO:0000259" key="9">
    <source>
        <dbReference type="PROSITE" id="PS51371"/>
    </source>
</evidence>
<dbReference type="Pfam" id="PF00571">
    <property type="entry name" value="CBS"/>
    <property type="match status" value="2"/>
</dbReference>
<dbReference type="Proteomes" id="UP000185841">
    <property type="component" value="Unassembled WGS sequence"/>
</dbReference>
<dbReference type="PROSITE" id="PS51371">
    <property type="entry name" value="CBS"/>
    <property type="match status" value="2"/>
</dbReference>
<dbReference type="PANTHER" id="PTHR22777">
    <property type="entry name" value="HEMOLYSIN-RELATED"/>
    <property type="match status" value="1"/>
</dbReference>
<dbReference type="InterPro" id="IPR005170">
    <property type="entry name" value="Transptr-assoc_dom"/>
</dbReference>
<evidence type="ECO:0000256" key="2">
    <source>
        <dbReference type="ARBA" id="ARBA00006337"/>
    </source>
</evidence>
<evidence type="ECO:0000256" key="1">
    <source>
        <dbReference type="ARBA" id="ARBA00004651"/>
    </source>
</evidence>
<evidence type="ECO:0000313" key="10">
    <source>
        <dbReference type="EMBL" id="SIQ75471.1"/>
    </source>
</evidence>
<evidence type="ECO:0000256" key="7">
    <source>
        <dbReference type="SAM" id="MobiDB-lite"/>
    </source>
</evidence>
<feature type="domain" description="CBS" evidence="9">
    <location>
        <begin position="85"/>
        <end position="144"/>
    </location>
</feature>
<dbReference type="FunFam" id="3.30.465.10:FF:000010">
    <property type="entry name" value="DUF21 domain-containing protein"/>
    <property type="match status" value="1"/>
</dbReference>
<dbReference type="SUPFAM" id="SSF56176">
    <property type="entry name" value="FAD-binding/transporter-associated domain-like"/>
    <property type="match status" value="1"/>
</dbReference>
<evidence type="ECO:0000256" key="3">
    <source>
        <dbReference type="ARBA" id="ARBA00022475"/>
    </source>
</evidence>
<dbReference type="Pfam" id="PF03471">
    <property type="entry name" value="CorC_HlyC"/>
    <property type="match status" value="1"/>
</dbReference>
<dbReference type="EMBL" id="FTMP01000007">
    <property type="protein sequence ID" value="SIQ75471.1"/>
    <property type="molecule type" value="Genomic_DNA"/>
</dbReference>
<evidence type="ECO:0000256" key="5">
    <source>
        <dbReference type="ARBA" id="ARBA00023122"/>
    </source>
</evidence>
<dbReference type="InterPro" id="IPR000644">
    <property type="entry name" value="CBS_dom"/>
</dbReference>
<keyword evidence="3" id="KW-1003">Cell membrane</keyword>
<dbReference type="CDD" id="cd04590">
    <property type="entry name" value="CBS_pair_CorC_HlyC_assoc"/>
    <property type="match status" value="1"/>
</dbReference>
<comment type="similarity">
    <text evidence="2">Belongs to the UPF0053 family.</text>
</comment>
<keyword evidence="8" id="KW-0812">Transmembrane</keyword>
<comment type="subcellular location">
    <subcellularLocation>
        <location evidence="1">Cell membrane</location>
        <topology evidence="1">Multi-pass membrane protein</topology>
    </subcellularLocation>
</comment>
<reference evidence="10 11" key="1">
    <citation type="submission" date="2017-01" db="EMBL/GenBank/DDBJ databases">
        <authorList>
            <person name="Mah S.A."/>
            <person name="Swanson W.J."/>
            <person name="Moy G.W."/>
            <person name="Vacquier V.D."/>
        </authorList>
    </citation>
    <scope>NUCLEOTIDE SEQUENCE [LARGE SCALE GENOMIC DNA]</scope>
    <source>
        <strain evidence="10 11">RU36E</strain>
    </source>
</reference>
<name>A0A1N6VCA1_AQUAC</name>
<protein>
    <submittedName>
        <fullName evidence="10">Mg2+ and Co2+ transporter CorB, contains DUF21, CBS pair, and CorC-HlyC domains</fullName>
    </submittedName>
</protein>
<dbReference type="GO" id="GO:0005886">
    <property type="term" value="C:plasma membrane"/>
    <property type="evidence" value="ECO:0007669"/>
    <property type="project" value="UniProtKB-SubCell"/>
</dbReference>
<dbReference type="SUPFAM" id="SSF54631">
    <property type="entry name" value="CBS-domain pair"/>
    <property type="match status" value="1"/>
</dbReference>
<keyword evidence="8" id="KW-1133">Transmembrane helix</keyword>
<dbReference type="Gene3D" id="3.10.580.10">
    <property type="entry name" value="CBS-domain"/>
    <property type="match status" value="1"/>
</dbReference>
<evidence type="ECO:0000256" key="4">
    <source>
        <dbReference type="ARBA" id="ARBA00022737"/>
    </source>
</evidence>
<dbReference type="SMART" id="SM01091">
    <property type="entry name" value="CorC_HlyC"/>
    <property type="match status" value="1"/>
</dbReference>
<keyword evidence="5 6" id="KW-0129">CBS domain</keyword>
<sequence>MNLAPYEWWLGAAILLFGGLLLLRERNLLPFSLRRPSRQDRTNGAPRHERRRTSRSSTLQEERQQRQHALLQLLELEKVTVDDIMIPRSEIVGIDLNDELPQLIEQLRSAGHTRLPVYRGDINQIEGIVHMRRLAALLTQNRLSHATLLKSCVQPYFVPEGTPLVTQLVNFQKEKRRLGLVVDEYGDVQGIVTLEDLLDEIVGDFSHAEGEENPDIHPQADGTQIIDGSASIREINKTLGWHLPSEGPKTLNGLITEALESIPDSPVCLKIGPYRLEILESGDNRVKSVRIWQGRLNRPTA</sequence>
<evidence type="ECO:0000256" key="6">
    <source>
        <dbReference type="PROSITE-ProRule" id="PRU00703"/>
    </source>
</evidence>